<evidence type="ECO:0000256" key="1">
    <source>
        <dbReference type="SAM" id="SignalP"/>
    </source>
</evidence>
<dbReference type="EMBL" id="JBHTOM010000010">
    <property type="protein sequence ID" value="MFD1549619.1"/>
    <property type="molecule type" value="Genomic_DNA"/>
</dbReference>
<proteinExistence type="predicted"/>
<protein>
    <recommendedName>
        <fullName evidence="4">WxL domain-containing protein</fullName>
    </recommendedName>
</protein>
<dbReference type="SUPFAM" id="SSF49899">
    <property type="entry name" value="Concanavalin A-like lectins/glucanases"/>
    <property type="match status" value="1"/>
</dbReference>
<dbReference type="Proteomes" id="UP001597195">
    <property type="component" value="Unassembled WGS sequence"/>
</dbReference>
<evidence type="ECO:0000313" key="2">
    <source>
        <dbReference type="EMBL" id="MFD1549619.1"/>
    </source>
</evidence>
<keyword evidence="3" id="KW-1185">Reference proteome</keyword>
<evidence type="ECO:0000313" key="3">
    <source>
        <dbReference type="Proteomes" id="UP001597195"/>
    </source>
</evidence>
<accession>A0ABW4H4W8</accession>
<dbReference type="RefSeq" id="WP_125701295.1">
    <property type="nucleotide sequence ID" value="NZ_JBHTOM010000010.1"/>
</dbReference>
<sequence>MKINKRLGLIIGVVVAATMGLLHAPIAQAAPIDSVPQGIPVGGQPYFDVPSVLGKTGKENSAKVVNVPDSANHLPMDAVQLTAQGTHDAGGAIWSKKPSFDLSKNQTFSMWIYSSADVTTSPGEGMAFVLHNNNEGNQFSGTGEALGVWGADPKSTKGGADIIAGQAIPNSWALEFDTELNNVDPSKKWDTGSFLPTLNYWDLSANQPSAFDLGQSLGYSNSTGNTTSQGLTREHISSGYPADGATYEADKGYGKNGLLSSRQQYYYYKQTHFGLITDGNGTLLSDRAWHHVTLNYTAPAAGSTVGTMDYRYDDKNPTTGAKQSSNRYVITNLDISKLGLTGSSSRVYWGMTGSTGQTWSSDSVDKDDGTQDSLVAFEHVPGQANGSATAKLTDTTDNRVVASGDTIKGGDAVKLDYTVKYDSGDTDWTNVMAQLHVPKGIRVTSGHVTAADGSTSRSIDMSKLQGAATTGQSIEESVGTLSSGSQTATITLTGKMLNDKAYSVPDTTSNFVGSGTMASASVSRFSSTVQDLPAFSLIPDQTTIHVNKGETPVVTGRIERGDGLPIISSNIQLSGWLVNKETGVNAKIKTITLDDKDNPASGFKYTAVPEIGTFAPGSYELKLQAVDGKNGYIEDVTLTIIIGDVDFGSTSGNLTYTADLTGSDQTVSRSDPNWSFNIDDTAKKGTTWQLYAQASTLTSKTAALDGELVYSDGQNSQPQPLSAKTLITDHGSDGTTTPFNIASDWTDQSGILLKVHGGAMKGDYEGTITWTLEDSIDANH</sequence>
<dbReference type="InterPro" id="IPR013320">
    <property type="entry name" value="ConA-like_dom_sf"/>
</dbReference>
<feature type="chain" id="PRO_5046165406" description="WxL domain-containing protein" evidence="1">
    <location>
        <begin position="30"/>
        <end position="780"/>
    </location>
</feature>
<gene>
    <name evidence="2" type="ORF">ACFQ5T_07890</name>
</gene>
<dbReference type="Gene3D" id="2.60.120.200">
    <property type="match status" value="1"/>
</dbReference>
<comment type="caution">
    <text evidence="2">The sequence shown here is derived from an EMBL/GenBank/DDBJ whole genome shotgun (WGS) entry which is preliminary data.</text>
</comment>
<feature type="signal peptide" evidence="1">
    <location>
        <begin position="1"/>
        <end position="29"/>
    </location>
</feature>
<reference evidence="3" key="1">
    <citation type="journal article" date="2019" name="Int. J. Syst. Evol. Microbiol.">
        <title>The Global Catalogue of Microorganisms (GCM) 10K type strain sequencing project: providing services to taxonomists for standard genome sequencing and annotation.</title>
        <authorList>
            <consortium name="The Broad Institute Genomics Platform"/>
            <consortium name="The Broad Institute Genome Sequencing Center for Infectious Disease"/>
            <person name="Wu L."/>
            <person name="Ma J."/>
        </authorList>
    </citation>
    <scope>NUCLEOTIDE SEQUENCE [LARGE SCALE GENOMIC DNA]</scope>
    <source>
        <strain evidence="3">CCM 8906</strain>
    </source>
</reference>
<evidence type="ECO:0008006" key="4">
    <source>
        <dbReference type="Google" id="ProtNLM"/>
    </source>
</evidence>
<keyword evidence="1" id="KW-0732">Signal</keyword>
<name>A0ABW4H4W8_9LACO</name>
<organism evidence="2 3">
    <name type="scientific">Levilactobacillus fuyuanensis</name>
    <dbReference type="NCBI Taxonomy" id="2486022"/>
    <lineage>
        <taxon>Bacteria</taxon>
        <taxon>Bacillati</taxon>
        <taxon>Bacillota</taxon>
        <taxon>Bacilli</taxon>
        <taxon>Lactobacillales</taxon>
        <taxon>Lactobacillaceae</taxon>
        <taxon>Levilactobacillus</taxon>
    </lineage>
</organism>